<proteinExistence type="predicted"/>
<keyword evidence="3" id="KW-1185">Reference proteome</keyword>
<evidence type="ECO:0000313" key="2">
    <source>
        <dbReference type="EMBL" id="EMD36539.1"/>
    </source>
</evidence>
<organism evidence="2 3">
    <name type="scientific">Ceriporiopsis subvermispora (strain B)</name>
    <name type="common">White-rot fungus</name>
    <name type="synonym">Gelatoporia subvermispora</name>
    <dbReference type="NCBI Taxonomy" id="914234"/>
    <lineage>
        <taxon>Eukaryota</taxon>
        <taxon>Fungi</taxon>
        <taxon>Dikarya</taxon>
        <taxon>Basidiomycota</taxon>
        <taxon>Agaricomycotina</taxon>
        <taxon>Agaricomycetes</taxon>
        <taxon>Polyporales</taxon>
        <taxon>Gelatoporiaceae</taxon>
        <taxon>Gelatoporia</taxon>
    </lineage>
</organism>
<feature type="region of interest" description="Disordered" evidence="1">
    <location>
        <begin position="51"/>
        <end position="82"/>
    </location>
</feature>
<gene>
    <name evidence="2" type="ORF">CERSUDRAFT_74479</name>
</gene>
<protein>
    <submittedName>
        <fullName evidence="2">Uncharacterized protein</fullName>
    </submittedName>
</protein>
<dbReference type="HOGENOM" id="CLU_1337360_0_0_1"/>
<name>M2PJX9_CERS8</name>
<evidence type="ECO:0000313" key="3">
    <source>
        <dbReference type="Proteomes" id="UP000016930"/>
    </source>
</evidence>
<dbReference type="EMBL" id="KB445798">
    <property type="protein sequence ID" value="EMD36539.1"/>
    <property type="molecule type" value="Genomic_DNA"/>
</dbReference>
<feature type="region of interest" description="Disordered" evidence="1">
    <location>
        <begin position="128"/>
        <end position="150"/>
    </location>
</feature>
<accession>M2PJX9</accession>
<reference evidence="2 3" key="1">
    <citation type="journal article" date="2012" name="Proc. Natl. Acad. Sci. U.S.A.">
        <title>Comparative genomics of Ceriporiopsis subvermispora and Phanerochaete chrysosporium provide insight into selective ligninolysis.</title>
        <authorList>
            <person name="Fernandez-Fueyo E."/>
            <person name="Ruiz-Duenas F.J."/>
            <person name="Ferreira P."/>
            <person name="Floudas D."/>
            <person name="Hibbett D.S."/>
            <person name="Canessa P."/>
            <person name="Larrondo L.F."/>
            <person name="James T.Y."/>
            <person name="Seelenfreund D."/>
            <person name="Lobos S."/>
            <person name="Polanco R."/>
            <person name="Tello M."/>
            <person name="Honda Y."/>
            <person name="Watanabe T."/>
            <person name="Watanabe T."/>
            <person name="Ryu J.S."/>
            <person name="Kubicek C.P."/>
            <person name="Schmoll M."/>
            <person name="Gaskell J."/>
            <person name="Hammel K.E."/>
            <person name="St John F.J."/>
            <person name="Vanden Wymelenberg A."/>
            <person name="Sabat G."/>
            <person name="Splinter BonDurant S."/>
            <person name="Syed K."/>
            <person name="Yadav J.S."/>
            <person name="Doddapaneni H."/>
            <person name="Subramanian V."/>
            <person name="Lavin J.L."/>
            <person name="Oguiza J.A."/>
            <person name="Perez G."/>
            <person name="Pisabarro A.G."/>
            <person name="Ramirez L."/>
            <person name="Santoyo F."/>
            <person name="Master E."/>
            <person name="Coutinho P.M."/>
            <person name="Henrissat B."/>
            <person name="Lombard V."/>
            <person name="Magnuson J.K."/>
            <person name="Kuees U."/>
            <person name="Hori C."/>
            <person name="Igarashi K."/>
            <person name="Samejima M."/>
            <person name="Held B.W."/>
            <person name="Barry K.W."/>
            <person name="LaButti K.M."/>
            <person name="Lapidus A."/>
            <person name="Lindquist E.A."/>
            <person name="Lucas S.M."/>
            <person name="Riley R."/>
            <person name="Salamov A.A."/>
            <person name="Hoffmeister D."/>
            <person name="Schwenk D."/>
            <person name="Hadar Y."/>
            <person name="Yarden O."/>
            <person name="de Vries R.P."/>
            <person name="Wiebenga A."/>
            <person name="Stenlid J."/>
            <person name="Eastwood D."/>
            <person name="Grigoriev I.V."/>
            <person name="Berka R.M."/>
            <person name="Blanchette R.A."/>
            <person name="Kersten P."/>
            <person name="Martinez A.T."/>
            <person name="Vicuna R."/>
            <person name="Cullen D."/>
        </authorList>
    </citation>
    <scope>NUCLEOTIDE SEQUENCE [LARGE SCALE GENOMIC DNA]</scope>
    <source>
        <strain evidence="2 3">B</strain>
    </source>
</reference>
<dbReference type="AlphaFoldDB" id="M2PJX9"/>
<sequence>MFHCPSCSRRMRRHLPSIQLQVELCRLEELKICSVLWNSTDIPRSMTWHADATSGQPEVQARSVRRTKQHVDEVSSNSSAGTSERALAARTCIFRDKDGYFSSVNAAESGCIRRLPCEHFGARQLWRSGSDTVSTGSPGLSPPRLCEESSRQPSRYLRKGQMQDHLLADADVDAPSRSEGAIDAFLYGRNRGYVAGNATTIRDAE</sequence>
<evidence type="ECO:0000256" key="1">
    <source>
        <dbReference type="SAM" id="MobiDB-lite"/>
    </source>
</evidence>
<dbReference type="Proteomes" id="UP000016930">
    <property type="component" value="Unassembled WGS sequence"/>
</dbReference>
<feature type="compositionally biased region" description="Polar residues" evidence="1">
    <location>
        <begin position="128"/>
        <end position="138"/>
    </location>
</feature>